<name>A0A178M216_MYCIR</name>
<organism evidence="4 5">
    <name type="scientific">Mycolicibacterium iranicum</name>
    <name type="common">Mycobacterium iranicum</name>
    <dbReference type="NCBI Taxonomy" id="912594"/>
    <lineage>
        <taxon>Bacteria</taxon>
        <taxon>Bacillati</taxon>
        <taxon>Actinomycetota</taxon>
        <taxon>Actinomycetes</taxon>
        <taxon>Mycobacteriales</taxon>
        <taxon>Mycobacteriaceae</taxon>
        <taxon>Mycolicibacterium</taxon>
    </lineage>
</organism>
<dbReference type="EMBL" id="LWCS01000002">
    <property type="protein sequence ID" value="OAN42021.1"/>
    <property type="molecule type" value="Genomic_DNA"/>
</dbReference>
<dbReference type="STRING" id="912594.AWC12_12680"/>
<evidence type="ECO:0000256" key="1">
    <source>
        <dbReference type="ARBA" id="ARBA00022729"/>
    </source>
</evidence>
<feature type="signal peptide" evidence="2">
    <location>
        <begin position="1"/>
        <end position="30"/>
    </location>
</feature>
<sequence length="156" mass="16817">MSSMRTLVRSTVVLTALLVSSVAGSTPASAADLDDYLWERRPLLVFAPTVSDPRLVETLNRIEATRCDFVEREMVAGVVVAAGTGTFDGQPMGTGEPKRLADLYGVDSDGFTVVLIGKDGGEKFRVDEVPDLQTFYAVVDGMPMRGREAQSNPSRC</sequence>
<gene>
    <name evidence="4" type="ORF">A4X20_02780</name>
</gene>
<dbReference type="Pfam" id="PF13778">
    <property type="entry name" value="DUF4174"/>
    <property type="match status" value="1"/>
</dbReference>
<evidence type="ECO:0000313" key="4">
    <source>
        <dbReference type="EMBL" id="OAN42021.1"/>
    </source>
</evidence>
<dbReference type="AlphaFoldDB" id="A0A178M216"/>
<dbReference type="Proteomes" id="UP000078396">
    <property type="component" value="Unassembled WGS sequence"/>
</dbReference>
<evidence type="ECO:0000259" key="3">
    <source>
        <dbReference type="Pfam" id="PF13778"/>
    </source>
</evidence>
<proteinExistence type="predicted"/>
<feature type="chain" id="PRO_5008091616" description="DUF4174 domain-containing protein" evidence="2">
    <location>
        <begin position="31"/>
        <end position="156"/>
    </location>
</feature>
<evidence type="ECO:0000256" key="2">
    <source>
        <dbReference type="SAM" id="SignalP"/>
    </source>
</evidence>
<reference evidence="4 5" key="1">
    <citation type="submission" date="2016-04" db="EMBL/GenBank/DDBJ databases">
        <title>Draft Genome Sequences of Staphylococcus capitis Strain H36, S. capitis Strain H65, S. cohnii Strain H62, S. hominis Strain H69, Mycobacterium iranicum Strain H39, Plantibacter sp. Strain H53, Pseudomonas oryzihabitans Strain H72, and Microbacterium sp. Strain H83, isolated from residential settings.</title>
        <authorList>
            <person name="Lymperopoulou D."/>
            <person name="Adams R.I."/>
            <person name="Lindow S."/>
            <person name="Coil D.A."/>
            <person name="Jospin G."/>
            <person name="Eisen J.A."/>
        </authorList>
    </citation>
    <scope>NUCLEOTIDE SEQUENCE [LARGE SCALE GENOMIC DNA]</scope>
    <source>
        <strain evidence="4 5">H39</strain>
    </source>
</reference>
<protein>
    <recommendedName>
        <fullName evidence="3">DUF4174 domain-containing protein</fullName>
    </recommendedName>
</protein>
<evidence type="ECO:0000313" key="5">
    <source>
        <dbReference type="Proteomes" id="UP000078396"/>
    </source>
</evidence>
<feature type="domain" description="DUF4174" evidence="3">
    <location>
        <begin position="33"/>
        <end position="148"/>
    </location>
</feature>
<dbReference type="InterPro" id="IPR025232">
    <property type="entry name" value="DUF4174"/>
</dbReference>
<keyword evidence="1 2" id="KW-0732">Signal</keyword>
<accession>A0A178M216</accession>
<comment type="caution">
    <text evidence="4">The sequence shown here is derived from an EMBL/GenBank/DDBJ whole genome shotgun (WGS) entry which is preliminary data.</text>
</comment>